<feature type="domain" description="AB hydrolase-1" evidence="3">
    <location>
        <begin position="55"/>
        <end position="291"/>
    </location>
</feature>
<feature type="active site" description="Charge relay system" evidence="2">
    <location>
        <position position="259"/>
    </location>
</feature>
<feature type="active site" description="Charge relay system" evidence="2">
    <location>
        <position position="287"/>
    </location>
</feature>
<sequence length="328" mass="35805">MSYRAPAWLPDGHSQTIWPALMLRTPRPRYRREQWPTPDGASIALDFVDGSPGSPLVVLFHGLEGSSDSHYARALMQAVAARGWHGVVPHFRGCGGMDNPLPRAYHAGDAAEIRWILQRLALSYPAMAAAAVSLGGSMLLNYLAEEGPSALPRAAAAISAPLDLVAASTRLDRGLGKLLYTRMFMNTLKPKALATLRQHPGLFDAKRVRRARTFVEFDDVVTAPLHGYGSALNYWQRASSKPRLRQISCPTLILNARNDPFLPASALPTLADVSPAVELDFPPHGGHVGFVSGRFPGHIHWLPQRLLDFFLPHLQNSSSQATNPLAKP</sequence>
<keyword evidence="4" id="KW-0378">Hydrolase</keyword>
<accession>A0A838Y403</accession>
<dbReference type="PIRSF" id="PIRSF005211">
    <property type="entry name" value="Ab_hydro_YheT"/>
    <property type="match status" value="1"/>
</dbReference>
<dbReference type="InterPro" id="IPR012020">
    <property type="entry name" value="ABHD4"/>
</dbReference>
<gene>
    <name evidence="4" type="ORF">H2Z84_09495</name>
</gene>
<dbReference type="Pfam" id="PF00561">
    <property type="entry name" value="Abhydrolase_1"/>
    <property type="match status" value="1"/>
</dbReference>
<evidence type="ECO:0000256" key="1">
    <source>
        <dbReference type="ARBA" id="ARBA00010884"/>
    </source>
</evidence>
<dbReference type="InterPro" id="IPR029058">
    <property type="entry name" value="AB_hydrolase_fold"/>
</dbReference>
<evidence type="ECO:0000313" key="5">
    <source>
        <dbReference type="Proteomes" id="UP000545606"/>
    </source>
</evidence>
<dbReference type="AlphaFoldDB" id="A0A838Y403"/>
<proteinExistence type="inferred from homology"/>
<evidence type="ECO:0000256" key="2">
    <source>
        <dbReference type="PIRSR" id="PIRSR005211-1"/>
    </source>
</evidence>
<dbReference type="Proteomes" id="UP000545606">
    <property type="component" value="Unassembled WGS sequence"/>
</dbReference>
<reference evidence="4 5" key="1">
    <citation type="submission" date="2020-07" db="EMBL/GenBank/DDBJ databases">
        <title>Draft genome sequence of violacein-producing bacteria and related species.</title>
        <authorList>
            <person name="Wilson H.S."/>
            <person name="De Leon M.E."/>
        </authorList>
    </citation>
    <scope>NUCLEOTIDE SEQUENCE [LARGE SCALE GENOMIC DNA]</scope>
    <source>
        <strain evidence="4 5">HSC-21Su07</strain>
    </source>
</reference>
<dbReference type="InterPro" id="IPR050960">
    <property type="entry name" value="AB_hydrolase_4_sf"/>
</dbReference>
<dbReference type="PANTHER" id="PTHR10794">
    <property type="entry name" value="ABHYDROLASE DOMAIN-CONTAINING PROTEIN"/>
    <property type="match status" value="1"/>
</dbReference>
<dbReference type="InterPro" id="IPR000073">
    <property type="entry name" value="AB_hydrolase_1"/>
</dbReference>
<comment type="similarity">
    <text evidence="1">Belongs to the AB hydrolase superfamily. AB hydrolase 4 family.</text>
</comment>
<dbReference type="GO" id="GO:0047372">
    <property type="term" value="F:monoacylglycerol lipase activity"/>
    <property type="evidence" value="ECO:0007669"/>
    <property type="project" value="TreeGrafter"/>
</dbReference>
<protein>
    <submittedName>
        <fullName evidence="4">Alpha/beta fold hydrolase</fullName>
    </submittedName>
</protein>
<dbReference type="RefSeq" id="WP_181835776.1">
    <property type="nucleotide sequence ID" value="NZ_JACERN010000024.1"/>
</dbReference>
<dbReference type="GO" id="GO:0034338">
    <property type="term" value="F:short-chain carboxylesterase activity"/>
    <property type="evidence" value="ECO:0007669"/>
    <property type="project" value="TreeGrafter"/>
</dbReference>
<dbReference type="EMBL" id="JACERN010000024">
    <property type="protein sequence ID" value="MBA4708618.1"/>
    <property type="molecule type" value="Genomic_DNA"/>
</dbReference>
<dbReference type="Gene3D" id="3.40.50.1820">
    <property type="entry name" value="alpha/beta hydrolase"/>
    <property type="match status" value="1"/>
</dbReference>
<name>A0A838Y403_9NEIS</name>
<feature type="active site" description="Charge relay system" evidence="2">
    <location>
        <position position="133"/>
    </location>
</feature>
<keyword evidence="5" id="KW-1185">Reference proteome</keyword>
<dbReference type="PANTHER" id="PTHR10794:SF94">
    <property type="entry name" value="ESTERASE YHET-RELATED"/>
    <property type="match status" value="1"/>
</dbReference>
<evidence type="ECO:0000313" key="4">
    <source>
        <dbReference type="EMBL" id="MBA4708618.1"/>
    </source>
</evidence>
<organism evidence="4 5">
    <name type="scientific">Aquitalea aquatica</name>
    <dbReference type="NCBI Taxonomy" id="3044273"/>
    <lineage>
        <taxon>Bacteria</taxon>
        <taxon>Pseudomonadati</taxon>
        <taxon>Pseudomonadota</taxon>
        <taxon>Betaproteobacteria</taxon>
        <taxon>Neisseriales</taxon>
        <taxon>Chromobacteriaceae</taxon>
        <taxon>Aquitalea</taxon>
    </lineage>
</organism>
<evidence type="ECO:0000259" key="3">
    <source>
        <dbReference type="Pfam" id="PF00561"/>
    </source>
</evidence>
<dbReference type="SUPFAM" id="SSF53474">
    <property type="entry name" value="alpha/beta-Hydrolases"/>
    <property type="match status" value="1"/>
</dbReference>
<comment type="caution">
    <text evidence="4">The sequence shown here is derived from an EMBL/GenBank/DDBJ whole genome shotgun (WGS) entry which is preliminary data.</text>
</comment>